<dbReference type="InterPro" id="IPR001650">
    <property type="entry name" value="Helicase_C-like"/>
</dbReference>
<evidence type="ECO:0000256" key="4">
    <source>
        <dbReference type="ARBA" id="ARBA00022741"/>
    </source>
</evidence>
<comment type="subcellular location">
    <subcellularLocation>
        <location evidence="1">Nucleus</location>
    </subcellularLocation>
</comment>
<name>A0A6C1EBL3_SACPS</name>
<keyword evidence="5" id="KW-0378">Hydrolase</keyword>
<gene>
    <name evidence="15" type="primary">PRP16_2</name>
    <name evidence="15" type="ORF">GRS66_009158</name>
</gene>
<dbReference type="SMART" id="SM00487">
    <property type="entry name" value="DEXDc"/>
    <property type="match status" value="1"/>
</dbReference>
<dbReference type="Gene3D" id="3.40.50.300">
    <property type="entry name" value="P-loop containing nucleotide triphosphate hydrolases"/>
    <property type="match status" value="2"/>
</dbReference>
<sequence>MRDSECQGRIREILKEYTSKEVTPGLLLTLRKLAQRTNTSLEQFIAGCQALTKFSSSDVVLFNELRELLRDNSEQNLADSKKAVPSINKRKKFNIQLDFDDNEDELAPPVQKKPMNPSTMFKRIDKSRAKQLKQYSPAAKDLLLTDKFEMQTQQDHIGVVEHEPSRSELVEEDREWYDSNEEYGSSVLESLSRPLEEGKEIPSVIKSRDNEDALRNNVQLYPIPLKQRTEWIPPFLSKFASQNKVSNSIIIGSISETSNQSASVTMVNPFRNPESEFSLNARRGSKLVALRRINMEHVQQSRDNTDVLNTAMGEVLGLENNTNAKDKSRFQENSNDDSAVYTPSREEIKRTREELPVFRCRSQLLSLIRENQVVVIIGETGSGKTTQLAQYLHEDGYSDSRGKSIVVTQPRRVAAMSVAKRVAMEMQVPLGKEVGYSIRFEDMTDPEYTKLKFVTDGILLRETLMDDMLDKYSCIIIDEAHERSLNTDILLGFFKVLLARRRDLKLIITSATMNAKKFSTFFGNAPQFTIPGRTFPVQTIYTSNPVQDYVEAAVSQAVKIHLANDCSSGDILIFMTGQEDIETTYDTLREKFLQVYSKKFGTAKIEEIKDIEILPIYSALPADLQFKIFQDLHGTKRKIIIATNIAETSLTIKGIRYVIDCGYSKLKVYNPKIGLDSLAITPVSKANADQRSGRAGRTGPGMAYRLYTEDTFQEDMYIQTIPEIQRTNLSNTLLLLKSLNVTDELSKFPFIDKPPLQTFLSSLYELWFIGAMDNKGQLTSLGLKMAKLPLQPSLSKILLIAVQNGCSDEMLTIVSMLSVPQVFYRPKERQKEADVARNKFFIAKSDHLTLLNVFVQWRANKFSPHWCNKHFVQYKSLVRARDIRDQLLRILVSQNIPVVSSGKDWDIIKKCICSGFAHQAAKISGLRNYVHLKTGVGVQLHPTSALHGLGDLPPYVIYHELLMTSKEYICCVTSVDPFWLMEYGGLLYDIKRVKDNQESETKGLFGEHYGDVVDVAEDEIDVNIKKYRALRDGVVQNLIKSNNTNEGKSEQKLQKENITINKREPTKPFKRRRTFF</sequence>
<dbReference type="InterPro" id="IPR011709">
    <property type="entry name" value="DEAD-box_helicase_OB_fold"/>
</dbReference>
<evidence type="ECO:0000256" key="8">
    <source>
        <dbReference type="ARBA" id="ARBA00023187"/>
    </source>
</evidence>
<evidence type="ECO:0000256" key="3">
    <source>
        <dbReference type="ARBA" id="ARBA00022664"/>
    </source>
</evidence>
<dbReference type="Proteomes" id="UP000501346">
    <property type="component" value="Chromosome SeXI"/>
</dbReference>
<evidence type="ECO:0000256" key="1">
    <source>
        <dbReference type="ARBA" id="ARBA00004123"/>
    </source>
</evidence>
<dbReference type="SUPFAM" id="SSF52540">
    <property type="entry name" value="P-loop containing nucleoside triphosphate hydrolases"/>
    <property type="match status" value="1"/>
</dbReference>
<dbReference type="OrthoDB" id="10253254at2759"/>
<evidence type="ECO:0000313" key="15">
    <source>
        <dbReference type="EMBL" id="QID86525.1"/>
    </source>
</evidence>
<keyword evidence="6 15" id="KW-0347">Helicase</keyword>
<dbReference type="GO" id="GO:0022613">
    <property type="term" value="P:ribonucleoprotein complex biogenesis"/>
    <property type="evidence" value="ECO:0007669"/>
    <property type="project" value="UniProtKB-ARBA"/>
</dbReference>
<dbReference type="EC" id="3.6.4.13" evidence="2"/>
<dbReference type="GO" id="GO:0071826">
    <property type="term" value="P:protein-RNA complex organization"/>
    <property type="evidence" value="ECO:0007669"/>
    <property type="project" value="UniProtKB-ARBA"/>
</dbReference>
<evidence type="ECO:0000256" key="2">
    <source>
        <dbReference type="ARBA" id="ARBA00012552"/>
    </source>
</evidence>
<evidence type="ECO:0000256" key="6">
    <source>
        <dbReference type="ARBA" id="ARBA00022806"/>
    </source>
</evidence>
<keyword evidence="16" id="KW-1185">Reference proteome</keyword>
<dbReference type="PROSITE" id="PS51192">
    <property type="entry name" value="HELICASE_ATP_BIND_1"/>
    <property type="match status" value="1"/>
</dbReference>
<dbReference type="Pfam" id="PF00271">
    <property type="entry name" value="Helicase_C"/>
    <property type="match status" value="1"/>
</dbReference>
<dbReference type="AlphaFoldDB" id="A0A6C1EBL3"/>
<dbReference type="FunFam" id="3.40.50.300:FF:001369">
    <property type="entry name" value="Putative pre-mRNA splicing factor"/>
    <property type="match status" value="1"/>
</dbReference>
<dbReference type="GO" id="GO:0016787">
    <property type="term" value="F:hydrolase activity"/>
    <property type="evidence" value="ECO:0007669"/>
    <property type="project" value="UniProtKB-KW"/>
</dbReference>
<dbReference type="PROSITE" id="PS00690">
    <property type="entry name" value="DEAH_ATP_HELICASE"/>
    <property type="match status" value="1"/>
</dbReference>
<dbReference type="SMART" id="SM00490">
    <property type="entry name" value="HELICc"/>
    <property type="match status" value="1"/>
</dbReference>
<organism evidence="15 16">
    <name type="scientific">Saccharomyces pastorianus</name>
    <name type="common">Lager yeast</name>
    <name type="synonym">Saccharomyces cerevisiae x Saccharomyces eubayanus</name>
    <dbReference type="NCBI Taxonomy" id="27292"/>
    <lineage>
        <taxon>Eukaryota</taxon>
        <taxon>Fungi</taxon>
        <taxon>Dikarya</taxon>
        <taxon>Ascomycota</taxon>
        <taxon>Saccharomycotina</taxon>
        <taxon>Saccharomycetes</taxon>
        <taxon>Saccharomycetales</taxon>
        <taxon>Saccharomycetaceae</taxon>
        <taxon>Saccharomyces</taxon>
    </lineage>
</organism>
<dbReference type="PROSITE" id="PS51194">
    <property type="entry name" value="HELICASE_CTER"/>
    <property type="match status" value="1"/>
</dbReference>
<keyword evidence="8" id="KW-0508">mRNA splicing</keyword>
<dbReference type="InterPro" id="IPR027417">
    <property type="entry name" value="P-loop_NTPase"/>
</dbReference>
<dbReference type="Pfam" id="PF00270">
    <property type="entry name" value="DEAD"/>
    <property type="match status" value="1"/>
</dbReference>
<evidence type="ECO:0000313" key="16">
    <source>
        <dbReference type="Proteomes" id="UP000501346"/>
    </source>
</evidence>
<dbReference type="Pfam" id="PF07717">
    <property type="entry name" value="OB_NTP_bind"/>
    <property type="match status" value="1"/>
</dbReference>
<dbReference type="GO" id="GO:0005681">
    <property type="term" value="C:spliceosomal complex"/>
    <property type="evidence" value="ECO:0007669"/>
    <property type="project" value="UniProtKB-ARBA"/>
</dbReference>
<evidence type="ECO:0000256" key="10">
    <source>
        <dbReference type="ARBA" id="ARBA00038040"/>
    </source>
</evidence>
<comment type="catalytic activity">
    <reaction evidence="11">
        <text>ATP + H2O = ADP + phosphate + H(+)</text>
        <dbReference type="Rhea" id="RHEA:13065"/>
        <dbReference type="ChEBI" id="CHEBI:15377"/>
        <dbReference type="ChEBI" id="CHEBI:15378"/>
        <dbReference type="ChEBI" id="CHEBI:30616"/>
        <dbReference type="ChEBI" id="CHEBI:43474"/>
        <dbReference type="ChEBI" id="CHEBI:456216"/>
        <dbReference type="EC" id="3.6.4.13"/>
    </reaction>
</comment>
<dbReference type="PANTHER" id="PTHR18934:SF91">
    <property type="entry name" value="PRE-MRNA-SPLICING FACTOR ATP-DEPENDENT RNA HELICASE PRP16"/>
    <property type="match status" value="1"/>
</dbReference>
<feature type="domain" description="Helicase C-terminal" evidence="14">
    <location>
        <begin position="545"/>
        <end position="740"/>
    </location>
</feature>
<accession>A0A6C1EBL3</accession>
<dbReference type="InterPro" id="IPR007502">
    <property type="entry name" value="Helicase-assoc_dom"/>
</dbReference>
<dbReference type="InterPro" id="IPR048333">
    <property type="entry name" value="HA2_WH"/>
</dbReference>
<dbReference type="FunFam" id="3.40.50.300:FF:000007">
    <property type="entry name" value="Pre-mRNA-splicing factor ATP-dependent RNA helicase"/>
    <property type="match status" value="1"/>
</dbReference>
<dbReference type="FunFam" id="1.20.120.1080:FF:000018">
    <property type="entry name" value="Pre-mRNA-splicing factor ATP-dependent RNA helicase prp16"/>
    <property type="match status" value="1"/>
</dbReference>
<dbReference type="GO" id="GO:0000398">
    <property type="term" value="P:mRNA splicing, via spliceosome"/>
    <property type="evidence" value="ECO:0007669"/>
    <property type="project" value="UniProtKB-ARBA"/>
</dbReference>
<comment type="similarity">
    <text evidence="10">Belongs to the DEAD box helicase family. DEAH subfamily. PRP16 sub-subfamily.</text>
</comment>
<evidence type="ECO:0000256" key="12">
    <source>
        <dbReference type="ARBA" id="ARBA00070009"/>
    </source>
</evidence>
<protein>
    <recommendedName>
        <fullName evidence="12">Pre-mRNA-splicing factor ATP-dependent RNA helicase PRP16</fullName>
        <ecNumber evidence="2">3.6.4.13</ecNumber>
    </recommendedName>
</protein>
<dbReference type="Gene3D" id="1.20.120.1080">
    <property type="match status" value="1"/>
</dbReference>
<dbReference type="InterPro" id="IPR014001">
    <property type="entry name" value="Helicase_ATP-bd"/>
</dbReference>
<dbReference type="InterPro" id="IPR011545">
    <property type="entry name" value="DEAD/DEAH_box_helicase_dom"/>
</dbReference>
<dbReference type="PANTHER" id="PTHR18934">
    <property type="entry name" value="ATP-DEPENDENT RNA HELICASE"/>
    <property type="match status" value="1"/>
</dbReference>
<dbReference type="Pfam" id="PF21010">
    <property type="entry name" value="HA2_C"/>
    <property type="match status" value="1"/>
</dbReference>
<evidence type="ECO:0000256" key="7">
    <source>
        <dbReference type="ARBA" id="ARBA00022840"/>
    </source>
</evidence>
<feature type="domain" description="Helicase ATP-binding" evidence="13">
    <location>
        <begin position="365"/>
        <end position="531"/>
    </location>
</feature>
<keyword evidence="3" id="KW-0507">mRNA processing</keyword>
<dbReference type="GO" id="GO:0003723">
    <property type="term" value="F:RNA binding"/>
    <property type="evidence" value="ECO:0007669"/>
    <property type="project" value="TreeGrafter"/>
</dbReference>
<dbReference type="InterPro" id="IPR002464">
    <property type="entry name" value="DNA/RNA_helicase_DEAH_CS"/>
</dbReference>
<evidence type="ECO:0000259" key="13">
    <source>
        <dbReference type="PROSITE" id="PS51192"/>
    </source>
</evidence>
<evidence type="ECO:0000256" key="11">
    <source>
        <dbReference type="ARBA" id="ARBA00047984"/>
    </source>
</evidence>
<keyword evidence="9" id="KW-0539">Nucleus</keyword>
<dbReference type="EMBL" id="CP049008">
    <property type="protein sequence ID" value="QID86525.1"/>
    <property type="molecule type" value="Genomic_DNA"/>
</dbReference>
<dbReference type="Pfam" id="PF04408">
    <property type="entry name" value="WHD_HA2"/>
    <property type="match status" value="1"/>
</dbReference>
<keyword evidence="4" id="KW-0547">Nucleotide-binding</keyword>
<proteinExistence type="inferred from homology"/>
<reference evidence="15 16" key="1">
    <citation type="journal article" date="2019" name="BMC Genomics">
        <title>Chromosome level assembly and comparative genome analysis confirm lager-brewing yeasts originated from a single hybridization.</title>
        <authorList>
            <person name="Salazar A.N."/>
            <person name="Gorter de Vries A.R."/>
            <person name="van den Broek M."/>
            <person name="Brouwers N."/>
            <person name="de la Torre Cortes P."/>
            <person name="Kuijpers N.G.A."/>
            <person name="Daran J.G."/>
            <person name="Abeel T."/>
        </authorList>
    </citation>
    <scope>NUCLEOTIDE SEQUENCE [LARGE SCALE GENOMIC DNA]</scope>
    <source>
        <strain evidence="15 16">CBS 1483</strain>
    </source>
</reference>
<dbReference type="CDD" id="cd18791">
    <property type="entry name" value="SF2_C_RHA"/>
    <property type="match status" value="1"/>
</dbReference>
<evidence type="ECO:0000259" key="14">
    <source>
        <dbReference type="PROSITE" id="PS51194"/>
    </source>
</evidence>
<dbReference type="GO" id="GO:0005524">
    <property type="term" value="F:ATP binding"/>
    <property type="evidence" value="ECO:0007669"/>
    <property type="project" value="UniProtKB-KW"/>
</dbReference>
<keyword evidence="7" id="KW-0067">ATP-binding</keyword>
<dbReference type="GO" id="GO:0034458">
    <property type="term" value="F:3'-5' RNA helicase activity"/>
    <property type="evidence" value="ECO:0007669"/>
    <property type="project" value="TreeGrafter"/>
</dbReference>
<evidence type="ECO:0000256" key="5">
    <source>
        <dbReference type="ARBA" id="ARBA00022801"/>
    </source>
</evidence>
<dbReference type="SMART" id="SM00847">
    <property type="entry name" value="HA2"/>
    <property type="match status" value="1"/>
</dbReference>
<evidence type="ECO:0000256" key="9">
    <source>
        <dbReference type="ARBA" id="ARBA00023242"/>
    </source>
</evidence>